<feature type="transmembrane region" description="Helical" evidence="1">
    <location>
        <begin position="85"/>
        <end position="105"/>
    </location>
</feature>
<sequence length="220" mass="25201">MVIFLLIRQLKYRQTDSGTQELEDKGLTNSYKTSYSELMARRKLKKLHTTTLGLPLYWRLLFSSLLRLDLFPENVVFTLKMADAFFFIFINSLIIFIVINFWAAFKAGRLAILFLGIGQTILYLPLLLMGIFAIGVLFFLLARLLGGSGELINTLKAFLFTLTGLLLFAFPYLWILGCISFVWLFTRALSKVHHFGVVRAFCVLLIPALVVIFFKVVFFS</sequence>
<dbReference type="AlphaFoldDB" id="A0A1F5KIE1"/>
<proteinExistence type="predicted"/>
<dbReference type="Proteomes" id="UP000177328">
    <property type="component" value="Unassembled WGS sequence"/>
</dbReference>
<keyword evidence="1" id="KW-0472">Membrane</keyword>
<feature type="transmembrane region" description="Helical" evidence="1">
    <location>
        <begin position="197"/>
        <end position="218"/>
    </location>
</feature>
<organism evidence="2 3">
    <name type="scientific">Candidatus Daviesbacteria bacterium RIFCSPHIGHO2_02_FULL_43_12</name>
    <dbReference type="NCBI Taxonomy" id="1797776"/>
    <lineage>
        <taxon>Bacteria</taxon>
        <taxon>Candidatus Daviesiibacteriota</taxon>
    </lineage>
</organism>
<reference evidence="2 3" key="1">
    <citation type="journal article" date="2016" name="Nat. Commun.">
        <title>Thousands of microbial genomes shed light on interconnected biogeochemical processes in an aquifer system.</title>
        <authorList>
            <person name="Anantharaman K."/>
            <person name="Brown C.T."/>
            <person name="Hug L.A."/>
            <person name="Sharon I."/>
            <person name="Castelle C.J."/>
            <person name="Probst A.J."/>
            <person name="Thomas B.C."/>
            <person name="Singh A."/>
            <person name="Wilkins M.J."/>
            <person name="Karaoz U."/>
            <person name="Brodie E.L."/>
            <person name="Williams K.H."/>
            <person name="Hubbard S.S."/>
            <person name="Banfield J.F."/>
        </authorList>
    </citation>
    <scope>NUCLEOTIDE SEQUENCE [LARGE SCALE GENOMIC DNA]</scope>
</reference>
<protein>
    <recommendedName>
        <fullName evidence="4">Yip1 domain-containing protein</fullName>
    </recommendedName>
</protein>
<keyword evidence="1" id="KW-0812">Transmembrane</keyword>
<dbReference type="EMBL" id="MFDD01000008">
    <property type="protein sequence ID" value="OGE40604.1"/>
    <property type="molecule type" value="Genomic_DNA"/>
</dbReference>
<evidence type="ECO:0000313" key="2">
    <source>
        <dbReference type="EMBL" id="OGE40604.1"/>
    </source>
</evidence>
<accession>A0A1F5KIE1</accession>
<feature type="transmembrane region" description="Helical" evidence="1">
    <location>
        <begin position="157"/>
        <end position="185"/>
    </location>
</feature>
<gene>
    <name evidence="2" type="ORF">A3D25_00615</name>
</gene>
<evidence type="ECO:0000313" key="3">
    <source>
        <dbReference type="Proteomes" id="UP000177328"/>
    </source>
</evidence>
<name>A0A1F5KIE1_9BACT</name>
<evidence type="ECO:0000256" key="1">
    <source>
        <dbReference type="SAM" id="Phobius"/>
    </source>
</evidence>
<evidence type="ECO:0008006" key="4">
    <source>
        <dbReference type="Google" id="ProtNLM"/>
    </source>
</evidence>
<keyword evidence="1" id="KW-1133">Transmembrane helix</keyword>
<comment type="caution">
    <text evidence="2">The sequence shown here is derived from an EMBL/GenBank/DDBJ whole genome shotgun (WGS) entry which is preliminary data.</text>
</comment>
<feature type="transmembrane region" description="Helical" evidence="1">
    <location>
        <begin position="112"/>
        <end position="145"/>
    </location>
</feature>